<dbReference type="InterPro" id="IPR042184">
    <property type="entry name" value="YqeY/Aim41_N"/>
</dbReference>
<dbReference type="GO" id="GO:0016884">
    <property type="term" value="F:carbon-nitrogen ligase activity, with glutamine as amido-N-donor"/>
    <property type="evidence" value="ECO:0007669"/>
    <property type="project" value="InterPro"/>
</dbReference>
<dbReference type="EMBL" id="WKPJ01000005">
    <property type="protein sequence ID" value="MSA88844.1"/>
    <property type="molecule type" value="Genomic_DNA"/>
</dbReference>
<dbReference type="Proteomes" id="UP000480929">
    <property type="component" value="Unassembled WGS sequence"/>
</dbReference>
<accession>A0A6N7S4S0</accession>
<evidence type="ECO:0000313" key="1">
    <source>
        <dbReference type="EMBL" id="MSA88844.1"/>
    </source>
</evidence>
<gene>
    <name evidence="2" type="ORF">GKD88_04585</name>
    <name evidence="1" type="ORF">GKE08_05855</name>
</gene>
<name>A0A6N7S4S0_9FIRM</name>
<evidence type="ECO:0000313" key="2">
    <source>
        <dbReference type="EMBL" id="MSC32391.1"/>
    </source>
</evidence>
<protein>
    <recommendedName>
        <fullName evidence="5">GatB/YqeY domain-containing protein</fullName>
    </recommendedName>
</protein>
<proteinExistence type="predicted"/>
<sequence>MGVLLTTLRKDKMQALKEKDTVKNGVCSLLISAIALAEKEAGKPLSEEEELTYVQKELKQTKDSLAQTPASRPDLIAETQRKIEIIEAYLPAQMSEAELNEAVYALMAELQLEPIVKNKGTLIKEMMARYQGKTDGKSVNAAISRILK</sequence>
<dbReference type="InterPro" id="IPR019004">
    <property type="entry name" value="YqeY/Aim41"/>
</dbReference>
<keyword evidence="4" id="KW-1185">Reference proteome</keyword>
<dbReference type="Pfam" id="PF09424">
    <property type="entry name" value="YqeY"/>
    <property type="match status" value="1"/>
</dbReference>
<dbReference type="Gene3D" id="1.10.10.410">
    <property type="match status" value="1"/>
</dbReference>
<dbReference type="OrthoDB" id="9794041at2"/>
<dbReference type="InterPro" id="IPR023168">
    <property type="entry name" value="GatB_Yqey_C_2"/>
</dbReference>
<evidence type="ECO:0000313" key="4">
    <source>
        <dbReference type="Proteomes" id="UP000480929"/>
    </source>
</evidence>
<evidence type="ECO:0000313" key="3">
    <source>
        <dbReference type="Proteomes" id="UP000433575"/>
    </source>
</evidence>
<dbReference type="Gene3D" id="1.10.1510.10">
    <property type="entry name" value="Uncharacterised protein YqeY/AIM41 PF09424, N-terminal domain"/>
    <property type="match status" value="1"/>
</dbReference>
<evidence type="ECO:0008006" key="5">
    <source>
        <dbReference type="Google" id="ProtNLM"/>
    </source>
</evidence>
<dbReference type="AlphaFoldDB" id="A0A6N7S4S0"/>
<dbReference type="Proteomes" id="UP000433575">
    <property type="component" value="Unassembled WGS sequence"/>
</dbReference>
<comment type="caution">
    <text evidence="1">The sequence shown here is derived from an EMBL/GenBank/DDBJ whole genome shotgun (WGS) entry which is preliminary data.</text>
</comment>
<dbReference type="PANTHER" id="PTHR28055:SF1">
    <property type="entry name" value="ALTERED INHERITANCE OF MITOCHONDRIA PROTEIN 41, MITOCHONDRIAL"/>
    <property type="match status" value="1"/>
</dbReference>
<dbReference type="PANTHER" id="PTHR28055">
    <property type="entry name" value="ALTERED INHERITANCE OF MITOCHONDRIA PROTEIN 41, MITOCHONDRIAL"/>
    <property type="match status" value="1"/>
</dbReference>
<dbReference type="EMBL" id="WKPI01000004">
    <property type="protein sequence ID" value="MSC32391.1"/>
    <property type="molecule type" value="Genomic_DNA"/>
</dbReference>
<organism evidence="1 3">
    <name type="scientific">Holdemania massiliensis</name>
    <dbReference type="NCBI Taxonomy" id="1468449"/>
    <lineage>
        <taxon>Bacteria</taxon>
        <taxon>Bacillati</taxon>
        <taxon>Bacillota</taxon>
        <taxon>Erysipelotrichia</taxon>
        <taxon>Erysipelotrichales</taxon>
        <taxon>Erysipelotrichaceae</taxon>
        <taxon>Holdemania</taxon>
    </lineage>
</organism>
<dbReference type="SUPFAM" id="SSF89095">
    <property type="entry name" value="GatB/YqeY motif"/>
    <property type="match status" value="1"/>
</dbReference>
<dbReference type="RefSeq" id="WP_154238282.1">
    <property type="nucleotide sequence ID" value="NZ_CALJPI010000039.1"/>
</dbReference>
<dbReference type="InterPro" id="IPR003789">
    <property type="entry name" value="Asn/Gln_tRNA_amidoTrase-B-like"/>
</dbReference>
<reference evidence="3 4" key="1">
    <citation type="journal article" date="2019" name="Nat. Med.">
        <title>A library of human gut bacterial isolates paired with longitudinal multiomics data enables mechanistic microbiome research.</title>
        <authorList>
            <person name="Poyet M."/>
            <person name="Groussin M."/>
            <person name="Gibbons S.M."/>
            <person name="Avila-Pacheco J."/>
            <person name="Jiang X."/>
            <person name="Kearney S.M."/>
            <person name="Perrotta A.R."/>
            <person name="Berdy B."/>
            <person name="Zhao S."/>
            <person name="Lieberman T.D."/>
            <person name="Swanson P.K."/>
            <person name="Smith M."/>
            <person name="Roesemann S."/>
            <person name="Alexander J.E."/>
            <person name="Rich S.A."/>
            <person name="Livny J."/>
            <person name="Vlamakis H."/>
            <person name="Clish C."/>
            <person name="Bullock K."/>
            <person name="Deik A."/>
            <person name="Scott J."/>
            <person name="Pierce K.A."/>
            <person name="Xavier R.J."/>
            <person name="Alm E.J."/>
        </authorList>
    </citation>
    <scope>NUCLEOTIDE SEQUENCE [LARGE SCALE GENOMIC DNA]</scope>
    <source>
        <strain evidence="1 3">BIOML-A4</strain>
        <strain evidence="2 4">BIOML-A5</strain>
    </source>
</reference>